<evidence type="ECO:0000313" key="2">
    <source>
        <dbReference type="EMBL" id="TGO32676.1"/>
    </source>
</evidence>
<name>A0A4Z1G6Z5_9HELO</name>
<dbReference type="Pfam" id="PF26607">
    <property type="entry name" value="DUF8189"/>
    <property type="match status" value="1"/>
</dbReference>
<dbReference type="InterPro" id="IPR058502">
    <property type="entry name" value="PLL-like_beta-prop"/>
</dbReference>
<dbReference type="EMBL" id="PQXK01000297">
    <property type="protein sequence ID" value="TGO32676.1"/>
    <property type="molecule type" value="Genomic_DNA"/>
</dbReference>
<gene>
    <name evidence="2" type="ORF">BHYA_0297g00080</name>
</gene>
<comment type="caution">
    <text evidence="2">The sequence shown here is derived from an EMBL/GenBank/DDBJ whole genome shotgun (WGS) entry which is preliminary data.</text>
</comment>
<keyword evidence="3" id="KW-1185">Reference proteome</keyword>
<protein>
    <recommendedName>
        <fullName evidence="1">PLL-like beta propeller domain-containing protein</fullName>
    </recommendedName>
</protein>
<dbReference type="SUPFAM" id="SSF89372">
    <property type="entry name" value="Fucose-specific lectin"/>
    <property type="match status" value="2"/>
</dbReference>
<evidence type="ECO:0000313" key="3">
    <source>
        <dbReference type="Proteomes" id="UP000297814"/>
    </source>
</evidence>
<sequence length="377" mass="40175">MTSITSGQGLSVPRNIQGGGGSNVGISASPIGIGSTTTLQGVNISTTQVEMESTTPSPALWVQNWEAKKWSDVDVNGVSGGTFIYDPVIISLPNGKVHAFAVNSEFYLNHKWYSQSTGWSSWVSTGRKSAFSPVVTHYGTATANTFAVLYVSLLEHIPYGGISTSDTDFTWTAIGDGVKKVSNSLAALDRSYDQSMSIIGVELTTGELLHTWSAIGTWANYWETKTGAGYCLSKPTIVCSKNLCIDIFVFAADRGLRQLTHRAGGIGWGTWQNLSGAYVYNPTSISVSPGRIDVFGIGLDGYIYQSTVTLTGNEVGSFTRTCIGAPSISSPKTQITSPGVFSVTTKKSKGVYQQIFYESTTGVWTPSGGMTEIVPPV</sequence>
<evidence type="ECO:0000259" key="1">
    <source>
        <dbReference type="Pfam" id="PF26607"/>
    </source>
</evidence>
<dbReference type="AlphaFoldDB" id="A0A4Z1G6Z5"/>
<reference evidence="2 3" key="1">
    <citation type="submission" date="2017-12" db="EMBL/GenBank/DDBJ databases">
        <title>Comparative genomics of Botrytis spp.</title>
        <authorList>
            <person name="Valero-Jimenez C.A."/>
            <person name="Tapia P."/>
            <person name="Veloso J."/>
            <person name="Silva-Moreno E."/>
            <person name="Staats M."/>
            <person name="Valdes J.H."/>
            <person name="Van Kan J.A.L."/>
        </authorList>
    </citation>
    <scope>NUCLEOTIDE SEQUENCE [LARGE SCALE GENOMIC DNA]</scope>
    <source>
        <strain evidence="2 3">Bh0001</strain>
    </source>
</reference>
<accession>A0A4Z1G6Z5</accession>
<feature type="domain" description="PLL-like beta propeller" evidence="1">
    <location>
        <begin position="193"/>
        <end position="348"/>
    </location>
</feature>
<proteinExistence type="predicted"/>
<organism evidence="2 3">
    <name type="scientific">Botrytis hyacinthi</name>
    <dbReference type="NCBI Taxonomy" id="278943"/>
    <lineage>
        <taxon>Eukaryota</taxon>
        <taxon>Fungi</taxon>
        <taxon>Dikarya</taxon>
        <taxon>Ascomycota</taxon>
        <taxon>Pezizomycotina</taxon>
        <taxon>Leotiomycetes</taxon>
        <taxon>Helotiales</taxon>
        <taxon>Sclerotiniaceae</taxon>
        <taxon>Botrytis</taxon>
    </lineage>
</organism>
<dbReference type="Proteomes" id="UP000297814">
    <property type="component" value="Unassembled WGS sequence"/>
</dbReference>